<protein>
    <recommendedName>
        <fullName evidence="5">Tubulin delta chain</fullName>
    </recommendedName>
    <alternativeName>
        <fullName evidence="12">Delta-tubulin</fullName>
    </alternativeName>
</protein>
<dbReference type="GO" id="GO:0005929">
    <property type="term" value="C:cilium"/>
    <property type="evidence" value="ECO:0007669"/>
    <property type="project" value="UniProtKB-SubCell"/>
</dbReference>
<evidence type="ECO:0000256" key="3">
    <source>
        <dbReference type="ARBA" id="ARBA00004138"/>
    </source>
</evidence>
<dbReference type="PROSITE" id="PS00227">
    <property type="entry name" value="TUBULIN"/>
    <property type="match status" value="1"/>
</dbReference>
<keyword evidence="11" id="KW-0966">Cell projection</keyword>
<comment type="function">
    <text evidence="13">Acts as a positive regulator of hedgehog signaling and regulates ciliary function.</text>
</comment>
<dbReference type="InterPro" id="IPR003008">
    <property type="entry name" value="Tubulin_FtsZ_GTPase"/>
</dbReference>
<evidence type="ECO:0000256" key="12">
    <source>
        <dbReference type="ARBA" id="ARBA00030594"/>
    </source>
</evidence>
<evidence type="ECO:0000256" key="7">
    <source>
        <dbReference type="ARBA" id="ARBA00022741"/>
    </source>
</evidence>
<comment type="subcellular location">
    <subcellularLocation>
        <location evidence="3">Cell projection</location>
        <location evidence="3">Cilium</location>
    </subcellularLocation>
    <subcellularLocation>
        <location evidence="1">Cytoplasm</location>
        <location evidence="1">Cytoskeleton</location>
        <location evidence="1">Microtubule organizing center</location>
        <location evidence="1">Centrosome</location>
        <location evidence="1">Centriole</location>
    </subcellularLocation>
    <subcellularLocation>
        <location evidence="2">Nucleus</location>
    </subcellularLocation>
</comment>
<dbReference type="GO" id="GO:0005874">
    <property type="term" value="C:microtubule"/>
    <property type="evidence" value="ECO:0007669"/>
    <property type="project" value="UniProtKB-KW"/>
</dbReference>
<dbReference type="PANTHER" id="PTHR11588">
    <property type="entry name" value="TUBULIN"/>
    <property type="match status" value="1"/>
</dbReference>
<keyword evidence="7 14" id="KW-0547">Nucleotide-binding</keyword>
<dbReference type="GO" id="GO:0005525">
    <property type="term" value="F:GTP binding"/>
    <property type="evidence" value="ECO:0007669"/>
    <property type="project" value="UniProtKB-UniRule"/>
</dbReference>
<dbReference type="GO" id="GO:0030030">
    <property type="term" value="P:cell projection organization"/>
    <property type="evidence" value="ECO:0007669"/>
    <property type="project" value="UniProtKB-KW"/>
</dbReference>
<dbReference type="Gene3D" id="3.40.50.1440">
    <property type="entry name" value="Tubulin/FtsZ, GTPase domain"/>
    <property type="match status" value="1"/>
</dbReference>
<organism evidence="16 17">
    <name type="scientific">[Myrmecia] bisecta</name>
    <dbReference type="NCBI Taxonomy" id="41462"/>
    <lineage>
        <taxon>Eukaryota</taxon>
        <taxon>Viridiplantae</taxon>
        <taxon>Chlorophyta</taxon>
        <taxon>core chlorophytes</taxon>
        <taxon>Trebouxiophyceae</taxon>
        <taxon>Trebouxiales</taxon>
        <taxon>Trebouxiaceae</taxon>
        <taxon>Myrmecia</taxon>
    </lineage>
</organism>
<dbReference type="GO" id="GO:0005200">
    <property type="term" value="F:structural constituent of cytoskeleton"/>
    <property type="evidence" value="ECO:0007669"/>
    <property type="project" value="InterPro"/>
</dbReference>
<evidence type="ECO:0000256" key="13">
    <source>
        <dbReference type="ARBA" id="ARBA00046149"/>
    </source>
</evidence>
<dbReference type="EMBL" id="JALJOR010000003">
    <property type="protein sequence ID" value="KAK9820111.1"/>
    <property type="molecule type" value="Genomic_DNA"/>
</dbReference>
<reference evidence="16 17" key="1">
    <citation type="journal article" date="2024" name="Nat. Commun.">
        <title>Phylogenomics reveals the evolutionary origins of lichenization in chlorophyte algae.</title>
        <authorList>
            <person name="Puginier C."/>
            <person name="Libourel C."/>
            <person name="Otte J."/>
            <person name="Skaloud P."/>
            <person name="Haon M."/>
            <person name="Grisel S."/>
            <person name="Petersen M."/>
            <person name="Berrin J.G."/>
            <person name="Delaux P.M."/>
            <person name="Dal Grande F."/>
            <person name="Keller J."/>
        </authorList>
    </citation>
    <scope>NUCLEOTIDE SEQUENCE [LARGE SCALE GENOMIC DNA]</scope>
    <source>
        <strain evidence="16 17">SAG 2043</strain>
    </source>
</reference>
<evidence type="ECO:0000313" key="17">
    <source>
        <dbReference type="Proteomes" id="UP001489004"/>
    </source>
</evidence>
<feature type="domain" description="Tubulin/FtsZ GTPase" evidence="15">
    <location>
        <begin position="39"/>
        <end position="248"/>
    </location>
</feature>
<keyword evidence="9 14" id="KW-0342">GTP-binding</keyword>
<gene>
    <name evidence="16" type="ORF">WJX72_006233</name>
</gene>
<dbReference type="PRINTS" id="PR01161">
    <property type="entry name" value="TUBULIN"/>
</dbReference>
<dbReference type="InterPro" id="IPR023123">
    <property type="entry name" value="Tubulin_C"/>
</dbReference>
<evidence type="ECO:0000256" key="8">
    <source>
        <dbReference type="ARBA" id="ARBA00022794"/>
    </source>
</evidence>
<keyword evidence="6 14" id="KW-0493">Microtubule</keyword>
<dbReference type="InterPro" id="IPR017975">
    <property type="entry name" value="Tubulin_CS"/>
</dbReference>
<name>A0AAW1QF88_9CHLO</name>
<dbReference type="CDD" id="cd02189">
    <property type="entry name" value="delta_zeta_tubulin-like"/>
    <property type="match status" value="1"/>
</dbReference>
<dbReference type="SUPFAM" id="SSF52490">
    <property type="entry name" value="Tubulin nucleotide-binding domain-like"/>
    <property type="match status" value="1"/>
</dbReference>
<dbReference type="InterPro" id="IPR000217">
    <property type="entry name" value="Tubulin"/>
</dbReference>
<dbReference type="InterPro" id="IPR002967">
    <property type="entry name" value="Delta_tubulin"/>
</dbReference>
<dbReference type="Gene3D" id="1.10.287.600">
    <property type="entry name" value="Helix hairpin bin"/>
    <property type="match status" value="1"/>
</dbReference>
<dbReference type="Proteomes" id="UP001489004">
    <property type="component" value="Unassembled WGS sequence"/>
</dbReference>
<evidence type="ECO:0000256" key="6">
    <source>
        <dbReference type="ARBA" id="ARBA00022701"/>
    </source>
</evidence>
<evidence type="ECO:0000256" key="1">
    <source>
        <dbReference type="ARBA" id="ARBA00004114"/>
    </source>
</evidence>
<dbReference type="InterPro" id="IPR036525">
    <property type="entry name" value="Tubulin/FtsZ_GTPase_sf"/>
</dbReference>
<dbReference type="FunFam" id="3.40.50.1440:FF:000021">
    <property type="entry name" value="Tubulin delta chain"/>
    <property type="match status" value="1"/>
</dbReference>
<evidence type="ECO:0000256" key="11">
    <source>
        <dbReference type="ARBA" id="ARBA00023273"/>
    </source>
</evidence>
<dbReference type="Pfam" id="PF00091">
    <property type="entry name" value="Tubulin"/>
    <property type="match status" value="1"/>
</dbReference>
<evidence type="ECO:0000256" key="10">
    <source>
        <dbReference type="ARBA" id="ARBA00023242"/>
    </source>
</evidence>
<evidence type="ECO:0000259" key="15">
    <source>
        <dbReference type="SMART" id="SM00864"/>
    </source>
</evidence>
<dbReference type="InterPro" id="IPR008280">
    <property type="entry name" value="Tub_FtsZ_C"/>
</dbReference>
<dbReference type="GO" id="GO:0007017">
    <property type="term" value="P:microtubule-based process"/>
    <property type="evidence" value="ECO:0007669"/>
    <property type="project" value="InterPro"/>
</dbReference>
<keyword evidence="10" id="KW-0539">Nucleus</keyword>
<accession>A0AAW1QF88</accession>
<dbReference type="PRINTS" id="PR01224">
    <property type="entry name" value="DELTATUBULIN"/>
</dbReference>
<dbReference type="SMART" id="SM00864">
    <property type="entry name" value="Tubulin"/>
    <property type="match status" value="1"/>
</dbReference>
<evidence type="ECO:0000313" key="16">
    <source>
        <dbReference type="EMBL" id="KAK9820111.1"/>
    </source>
</evidence>
<evidence type="ECO:0000256" key="4">
    <source>
        <dbReference type="ARBA" id="ARBA00009636"/>
    </source>
</evidence>
<dbReference type="GO" id="GO:0005814">
    <property type="term" value="C:centriole"/>
    <property type="evidence" value="ECO:0007669"/>
    <property type="project" value="UniProtKB-SubCell"/>
</dbReference>
<evidence type="ECO:0000256" key="5">
    <source>
        <dbReference type="ARBA" id="ARBA00014184"/>
    </source>
</evidence>
<comment type="similarity">
    <text evidence="4 14">Belongs to the tubulin family.</text>
</comment>
<dbReference type="AlphaFoldDB" id="A0AAW1QF88"/>
<dbReference type="SUPFAM" id="SSF55307">
    <property type="entry name" value="Tubulin C-terminal domain-like"/>
    <property type="match status" value="1"/>
</dbReference>
<evidence type="ECO:0000256" key="9">
    <source>
        <dbReference type="ARBA" id="ARBA00023134"/>
    </source>
</evidence>
<proteinExistence type="inferred from homology"/>
<evidence type="ECO:0000256" key="14">
    <source>
        <dbReference type="RuleBase" id="RU000352"/>
    </source>
</evidence>
<sequence>MSVITVQLGQCGNQIGSSLFQCLAKEVDACSGDAAAEARDAFFAERSPSQGPGRAGSGRYKARAVLVDMEPKVINAAMKAAQHNASWWSYDAAASFSQQSGSGNNWARGYNFYGPKFAETACELVRRQVEAADHLGGFLLLQSMAGGTGAGLGTRIAEGLRDDFTSSFLLNHCIWPYESGEVIVQSYNTLLTLSHLTEVSDGVMLVENGALNLACQRLLNIQRPSFTDMNAVAAQALAAALLPARMRAATPPAMGGGRGRRLGMLGDVVEHLCCHPGYRLLSLRAVPQMAAAAIDFTTFTWTAILRRLQQMLITGSVTEEGMDWNVKISSPLERRARINKSLAALLTLRGQSAAEVDVASFSNPAMYPSWAVQPLSVAYSPARFAKCEMSASLLTNCQTCVGAVSRMQERAYKMLGAHAFLHQYAQFGLEAGHFEESFARVEDVVQRYRSL</sequence>
<evidence type="ECO:0000256" key="2">
    <source>
        <dbReference type="ARBA" id="ARBA00004123"/>
    </source>
</evidence>
<keyword evidence="8" id="KW-0970">Cilium biogenesis/degradation</keyword>
<comment type="caution">
    <text evidence="16">The sequence shown here is derived from an EMBL/GenBank/DDBJ whole genome shotgun (WGS) entry which is preliminary data.</text>
</comment>
<dbReference type="GO" id="GO:0005634">
    <property type="term" value="C:nucleus"/>
    <property type="evidence" value="ECO:0007669"/>
    <property type="project" value="UniProtKB-SubCell"/>
</dbReference>
<keyword evidence="17" id="KW-1185">Reference proteome</keyword>